<organism evidence="2 3">
    <name type="scientific">Enterospora canceri</name>
    <dbReference type="NCBI Taxonomy" id="1081671"/>
    <lineage>
        <taxon>Eukaryota</taxon>
        <taxon>Fungi</taxon>
        <taxon>Fungi incertae sedis</taxon>
        <taxon>Microsporidia</taxon>
        <taxon>Enterocytozoonidae</taxon>
        <taxon>Enterospora</taxon>
    </lineage>
</organism>
<evidence type="ECO:0000313" key="3">
    <source>
        <dbReference type="Proteomes" id="UP000192639"/>
    </source>
</evidence>
<reference evidence="2 3" key="1">
    <citation type="journal article" date="2017" name="Environ. Microbiol.">
        <title>Decay of the glycolytic pathway and adaptation to intranuclear parasitism within Enterocytozoonidae microsporidia.</title>
        <authorList>
            <person name="Wiredu Boakye D."/>
            <person name="Jaroenlak P."/>
            <person name="Prachumwat A."/>
            <person name="Williams T.A."/>
            <person name="Bateman K.S."/>
            <person name="Itsathitphaisarn O."/>
            <person name="Sritunyalucksana K."/>
            <person name="Paszkiewicz K.H."/>
            <person name="Moore K.A."/>
            <person name="Stentiford G.D."/>
            <person name="Williams B.A."/>
        </authorList>
    </citation>
    <scope>NUCLEOTIDE SEQUENCE [LARGE SCALE GENOMIC DNA]</scope>
    <source>
        <strain evidence="2 3">GB1</strain>
    </source>
</reference>
<evidence type="ECO:0008006" key="4">
    <source>
        <dbReference type="Google" id="ProtNLM"/>
    </source>
</evidence>
<sequence>MNQALNYSPGSHKLVLWRNGSNVTTNKWDVIKRGEKVQLVSLKGTCAALDGTAFKGVKCDPDDRNQLFTVHKKGEEKKVTPTGSGLTYGKCSNHKKSNETFPQAETWGSTE</sequence>
<gene>
    <name evidence="2" type="ORF">ECANGB1_1885</name>
</gene>
<dbReference type="Proteomes" id="UP000192639">
    <property type="component" value="Unassembled WGS sequence"/>
</dbReference>
<name>A0A1Y1S8Y2_9MICR</name>
<proteinExistence type="predicted"/>
<comment type="caution">
    <text evidence="2">The sequence shown here is derived from an EMBL/GenBank/DDBJ whole genome shotgun (WGS) entry which is preliminary data.</text>
</comment>
<evidence type="ECO:0000256" key="1">
    <source>
        <dbReference type="SAM" id="MobiDB-lite"/>
    </source>
</evidence>
<accession>A0A1Y1S8Y2</accession>
<keyword evidence="3" id="KW-1185">Reference proteome</keyword>
<dbReference type="EMBL" id="LWDP01000006">
    <property type="protein sequence ID" value="ORD94925.1"/>
    <property type="molecule type" value="Genomic_DNA"/>
</dbReference>
<dbReference type="VEuPathDB" id="MicrosporidiaDB:ECANGB1_1885"/>
<protein>
    <recommendedName>
        <fullName evidence="4">Ricin B lectin domain-containing protein</fullName>
    </recommendedName>
</protein>
<feature type="region of interest" description="Disordered" evidence="1">
    <location>
        <begin position="74"/>
        <end position="111"/>
    </location>
</feature>
<feature type="compositionally biased region" description="Polar residues" evidence="1">
    <location>
        <begin position="99"/>
        <end position="111"/>
    </location>
</feature>
<evidence type="ECO:0000313" key="2">
    <source>
        <dbReference type="EMBL" id="ORD94925.1"/>
    </source>
</evidence>
<dbReference type="AlphaFoldDB" id="A0A1Y1S8Y2"/>